<reference evidence="2 3" key="1">
    <citation type="submission" date="2016-04" db="EMBL/GenBank/DDBJ databases">
        <title>Complete Genome Sequence of Halotalea alkalilenta IHB B 13600.</title>
        <authorList>
            <person name="Swarnkar M.K."/>
            <person name="Sharma A."/>
            <person name="Kaushal K."/>
            <person name="Soni R."/>
            <person name="Rana S."/>
            <person name="Singh A.K."/>
            <person name="Gulati A."/>
        </authorList>
    </citation>
    <scope>NUCLEOTIDE SEQUENCE [LARGE SCALE GENOMIC DNA]</scope>
    <source>
        <strain evidence="2 3">IHB B 13600</strain>
    </source>
</reference>
<dbReference type="CDD" id="cd03205">
    <property type="entry name" value="GST_C_6"/>
    <property type="match status" value="1"/>
</dbReference>
<evidence type="ECO:0000313" key="2">
    <source>
        <dbReference type="EMBL" id="ANF56144.1"/>
    </source>
</evidence>
<dbReference type="AlphaFoldDB" id="A0A172YAB2"/>
<sequence length="205" mass="22952">MRLIGMLDSPYVRRTAISLRRLGVAFELEQLSVFSEPERFSAINPLLKVPTLVCDDATVLVDSSLIILHVERLTASHSLTPLAPGDALRDLRITGLALAACEKAVQRIYEQRLRPEEKRHAPWVERIDMQLAVAWRELEQELAIASPPLDAERATHGAIALAVAWRFCSAMLPEWTAGIEAPRLRAFSAAAERLDDFRAFDFDLP</sequence>
<accession>A0A172YAB2</accession>
<dbReference type="Gene3D" id="3.40.30.10">
    <property type="entry name" value="Glutaredoxin"/>
    <property type="match status" value="1"/>
</dbReference>
<dbReference type="Gene3D" id="1.20.1050.10">
    <property type="match status" value="1"/>
</dbReference>
<dbReference type="RefSeq" id="WP_064121138.1">
    <property type="nucleotide sequence ID" value="NZ_CP015243.1"/>
</dbReference>
<feature type="domain" description="GST N-terminal" evidence="1">
    <location>
        <begin position="1"/>
        <end position="78"/>
    </location>
</feature>
<keyword evidence="3" id="KW-1185">Reference proteome</keyword>
<gene>
    <name evidence="2" type="ORF">A5892_00595</name>
</gene>
<evidence type="ECO:0000313" key="3">
    <source>
        <dbReference type="Proteomes" id="UP000077875"/>
    </source>
</evidence>
<dbReference type="KEGG" id="haa:A5892_00595"/>
<dbReference type="Proteomes" id="UP000077875">
    <property type="component" value="Chromosome"/>
</dbReference>
<protein>
    <recommendedName>
        <fullName evidence="1">GST N-terminal domain-containing protein</fullName>
    </recommendedName>
</protein>
<dbReference type="STRING" id="376489.A5892_00595"/>
<name>A0A172YAB2_9GAMM</name>
<dbReference type="SUPFAM" id="SSF52833">
    <property type="entry name" value="Thioredoxin-like"/>
    <property type="match status" value="1"/>
</dbReference>
<dbReference type="PANTHER" id="PTHR43968:SF6">
    <property type="entry name" value="GLUTATHIONE S-TRANSFERASE OMEGA"/>
    <property type="match status" value="1"/>
</dbReference>
<proteinExistence type="predicted"/>
<organism evidence="2 3">
    <name type="scientific">Halotalea alkalilenta</name>
    <dbReference type="NCBI Taxonomy" id="376489"/>
    <lineage>
        <taxon>Bacteria</taxon>
        <taxon>Pseudomonadati</taxon>
        <taxon>Pseudomonadota</taxon>
        <taxon>Gammaproteobacteria</taxon>
        <taxon>Oceanospirillales</taxon>
        <taxon>Halomonadaceae</taxon>
        <taxon>Halotalea</taxon>
    </lineage>
</organism>
<dbReference type="PANTHER" id="PTHR43968">
    <property type="match status" value="1"/>
</dbReference>
<dbReference type="GO" id="GO:0005737">
    <property type="term" value="C:cytoplasm"/>
    <property type="evidence" value="ECO:0007669"/>
    <property type="project" value="TreeGrafter"/>
</dbReference>
<dbReference type="PROSITE" id="PS50404">
    <property type="entry name" value="GST_NTER"/>
    <property type="match status" value="1"/>
</dbReference>
<dbReference type="InterPro" id="IPR004045">
    <property type="entry name" value="Glutathione_S-Trfase_N"/>
</dbReference>
<dbReference type="EMBL" id="CP015243">
    <property type="protein sequence ID" value="ANF56144.1"/>
    <property type="molecule type" value="Genomic_DNA"/>
</dbReference>
<dbReference type="InterPro" id="IPR050983">
    <property type="entry name" value="GST_Omega/HSP26"/>
</dbReference>
<dbReference type="Pfam" id="PF13417">
    <property type="entry name" value="GST_N_3"/>
    <property type="match status" value="1"/>
</dbReference>
<evidence type="ECO:0000259" key="1">
    <source>
        <dbReference type="PROSITE" id="PS50404"/>
    </source>
</evidence>
<dbReference type="InterPro" id="IPR036249">
    <property type="entry name" value="Thioredoxin-like_sf"/>
</dbReference>